<comment type="caution">
    <text evidence="1">The sequence shown here is derived from an EMBL/GenBank/DDBJ whole genome shotgun (WGS) entry which is preliminary data.</text>
</comment>
<proteinExistence type="predicted"/>
<protein>
    <submittedName>
        <fullName evidence="1">Uncharacterized protein</fullName>
    </submittedName>
</protein>
<evidence type="ECO:0000313" key="1">
    <source>
        <dbReference type="EMBL" id="KYG31775.1"/>
    </source>
</evidence>
<dbReference type="Proteomes" id="UP000075806">
    <property type="component" value="Unassembled WGS sequence"/>
</dbReference>
<organism evidence="1 2">
    <name type="scientific">Alkalihalobacillus trypoxylicola</name>
    <dbReference type="NCBI Taxonomy" id="519424"/>
    <lineage>
        <taxon>Bacteria</taxon>
        <taxon>Bacillati</taxon>
        <taxon>Bacillota</taxon>
        <taxon>Bacilli</taxon>
        <taxon>Bacillales</taxon>
        <taxon>Bacillaceae</taxon>
        <taxon>Alkalihalobacillus</taxon>
    </lineage>
</organism>
<reference evidence="1" key="1">
    <citation type="submission" date="2016-02" db="EMBL/GenBank/DDBJ databases">
        <title>Genome sequence of Bacillus trypoxylicola KCTC 13244(T).</title>
        <authorList>
            <person name="Jeong H."/>
            <person name="Park S.-H."/>
            <person name="Choi S.-K."/>
        </authorList>
    </citation>
    <scope>NUCLEOTIDE SEQUENCE [LARGE SCALE GENOMIC DNA]</scope>
    <source>
        <strain evidence="1">KCTC 13244</strain>
    </source>
</reference>
<dbReference type="STRING" id="519424.AZF04_03050"/>
<accession>A0A162E5E7</accession>
<gene>
    <name evidence="1" type="ORF">AZF04_03050</name>
</gene>
<evidence type="ECO:0000313" key="2">
    <source>
        <dbReference type="Proteomes" id="UP000075806"/>
    </source>
</evidence>
<dbReference type="RefSeq" id="WP_061948158.1">
    <property type="nucleotide sequence ID" value="NZ_LTAO01000012.1"/>
</dbReference>
<keyword evidence="2" id="KW-1185">Reference proteome</keyword>
<name>A0A162E5E7_9BACI</name>
<dbReference type="OrthoDB" id="9912183at2"/>
<sequence>MYNPSYVLDDHYSIMYTSAHQANLIYDEEGEHLSGKKITQAKIVRVNLDENYIIMEREKLDSDGKPNGELDYFIEDKNQRALVGASLSQSEFNELLAELNIELELLKVTEFEEID</sequence>
<dbReference type="AlphaFoldDB" id="A0A162E5E7"/>
<dbReference type="EMBL" id="LTAO01000012">
    <property type="protein sequence ID" value="KYG31775.1"/>
    <property type="molecule type" value="Genomic_DNA"/>
</dbReference>